<organism evidence="7 8">
    <name type="scientific">Clostridium cibarium</name>
    <dbReference type="NCBI Taxonomy" id="2762247"/>
    <lineage>
        <taxon>Bacteria</taxon>
        <taxon>Bacillati</taxon>
        <taxon>Bacillota</taxon>
        <taxon>Clostridia</taxon>
        <taxon>Eubacteriales</taxon>
        <taxon>Clostridiaceae</taxon>
        <taxon>Clostridium</taxon>
    </lineage>
</organism>
<accession>A0ABR8PU82</accession>
<dbReference type="InterPro" id="IPR011683">
    <property type="entry name" value="Glyco_hydro_53"/>
</dbReference>
<evidence type="ECO:0000313" key="7">
    <source>
        <dbReference type="EMBL" id="MBD7911735.1"/>
    </source>
</evidence>
<dbReference type="Gene3D" id="3.20.20.80">
    <property type="entry name" value="Glycosidases"/>
    <property type="match status" value="1"/>
</dbReference>
<keyword evidence="8" id="KW-1185">Reference proteome</keyword>
<gene>
    <name evidence="7" type="ORF">H9661_10230</name>
</gene>
<evidence type="ECO:0000256" key="5">
    <source>
        <dbReference type="ARBA" id="ARBA00023295"/>
    </source>
</evidence>
<dbReference type="SUPFAM" id="SSF51445">
    <property type="entry name" value="(Trans)glycosidases"/>
    <property type="match status" value="1"/>
</dbReference>
<dbReference type="PANTHER" id="PTHR34983">
    <property type="entry name" value="ARABINOGALACTAN ENDO-BETA-1,4-GALACTANASE A"/>
    <property type="match status" value="1"/>
</dbReference>
<dbReference type="EC" id="3.2.1.89" evidence="3 6"/>
<comment type="catalytic activity">
    <reaction evidence="1 6">
        <text>The enzyme specifically hydrolyzes (1-&gt;4)-beta-D-galactosidic linkages in type I arabinogalactans.</text>
        <dbReference type="EC" id="3.2.1.89"/>
    </reaction>
</comment>
<dbReference type="RefSeq" id="WP_143317967.1">
    <property type="nucleotide sequence ID" value="NZ_JACSRA010000014.1"/>
</dbReference>
<keyword evidence="5 6" id="KW-0326">Glycosidase</keyword>
<dbReference type="InterPro" id="IPR017853">
    <property type="entry name" value="GH"/>
</dbReference>
<name>A0ABR8PU82_9CLOT</name>
<keyword evidence="4 6" id="KW-0378">Hydrolase</keyword>
<sequence length="365" mass="40110">MFKKSIKAIISGVLSLSVLTGVALGIASKPIPVQAATTFAKGADIGWLNQLENKGVKWQNDNGAQQDALQILKDHGIDSVRLRVFVNPPSNFQWTKNDGTSCILGYADTTGVIYMAKRAKALGMRVMLDFHYSDHFADPAYQDKPLAWVNHDFNQLKKDVYSHTYYVMNALKNAGVTPEWVQIGNETNSGMLWPTASTSNYSNWAQLINQGYDAIKAVSPSSKTIIHLSNGADNSLYRSVFDGLKAAGAKYDVIGMSYYPYWNNVDYTKNINALGNNLNDMVARYGKEVMICEVGGLESNPTNTYNMVKAVINKVKAVPNGKGLGVFYWEPEANSSVLPDKYPLGATTKVSNNVLKFSTAIDAFK</sequence>
<evidence type="ECO:0000256" key="3">
    <source>
        <dbReference type="ARBA" id="ARBA00012556"/>
    </source>
</evidence>
<evidence type="ECO:0000256" key="6">
    <source>
        <dbReference type="RuleBase" id="RU361192"/>
    </source>
</evidence>
<evidence type="ECO:0000256" key="4">
    <source>
        <dbReference type="ARBA" id="ARBA00022801"/>
    </source>
</evidence>
<protein>
    <recommendedName>
        <fullName evidence="3 6">Arabinogalactan endo-beta-1,4-galactanase</fullName>
        <ecNumber evidence="3 6">3.2.1.89</ecNumber>
    </recommendedName>
</protein>
<evidence type="ECO:0000313" key="8">
    <source>
        <dbReference type="Proteomes" id="UP000627781"/>
    </source>
</evidence>
<evidence type="ECO:0000256" key="1">
    <source>
        <dbReference type="ARBA" id="ARBA00001695"/>
    </source>
</evidence>
<dbReference type="PANTHER" id="PTHR34983:SF1">
    <property type="entry name" value="ARABINOGALACTAN ENDO-BETA-1,4-GALACTANASE A"/>
    <property type="match status" value="1"/>
</dbReference>
<comment type="similarity">
    <text evidence="2 6">Belongs to the glycosyl hydrolase 53 family.</text>
</comment>
<dbReference type="GO" id="GO:0016787">
    <property type="term" value="F:hydrolase activity"/>
    <property type="evidence" value="ECO:0007669"/>
    <property type="project" value="UniProtKB-KW"/>
</dbReference>
<dbReference type="Pfam" id="PF07745">
    <property type="entry name" value="Glyco_hydro_53"/>
    <property type="match status" value="1"/>
</dbReference>
<dbReference type="EMBL" id="JACSRA010000014">
    <property type="protein sequence ID" value="MBD7911735.1"/>
    <property type="molecule type" value="Genomic_DNA"/>
</dbReference>
<reference evidence="7 8" key="1">
    <citation type="submission" date="2020-08" db="EMBL/GenBank/DDBJ databases">
        <title>A Genomic Blueprint of the Chicken Gut Microbiome.</title>
        <authorList>
            <person name="Gilroy R."/>
            <person name="Ravi A."/>
            <person name="Getino M."/>
            <person name="Pursley I."/>
            <person name="Horton D.L."/>
            <person name="Alikhan N.-F."/>
            <person name="Baker D."/>
            <person name="Gharbi K."/>
            <person name="Hall N."/>
            <person name="Watson M."/>
            <person name="Adriaenssens E.M."/>
            <person name="Foster-Nyarko E."/>
            <person name="Jarju S."/>
            <person name="Secka A."/>
            <person name="Antonio M."/>
            <person name="Oren A."/>
            <person name="Chaudhuri R."/>
            <person name="La Ragione R.M."/>
            <person name="Hildebrand F."/>
            <person name="Pallen M.J."/>
        </authorList>
    </citation>
    <scope>NUCLEOTIDE SEQUENCE [LARGE SCALE GENOMIC DNA]</scope>
    <source>
        <strain evidence="7 8">Sa3CVN1</strain>
    </source>
</reference>
<comment type="caution">
    <text evidence="7">The sequence shown here is derived from an EMBL/GenBank/DDBJ whole genome shotgun (WGS) entry which is preliminary data.</text>
</comment>
<proteinExistence type="inferred from homology"/>
<evidence type="ECO:0000256" key="2">
    <source>
        <dbReference type="ARBA" id="ARBA00010687"/>
    </source>
</evidence>
<dbReference type="Proteomes" id="UP000627781">
    <property type="component" value="Unassembled WGS sequence"/>
</dbReference>